<dbReference type="Gene3D" id="3.40.50.1110">
    <property type="entry name" value="SGNH hydrolase"/>
    <property type="match status" value="1"/>
</dbReference>
<name>A0A1M7LHK5_XYLRU</name>
<dbReference type="InterPro" id="IPR036514">
    <property type="entry name" value="SGNH_hydro_sf"/>
</dbReference>
<dbReference type="SUPFAM" id="SSF52266">
    <property type="entry name" value="SGNH hydrolase"/>
    <property type="match status" value="1"/>
</dbReference>
<sequence>MKQICYFILSLLLFTACGNQDLPVSKDTKKPIKCLILGNSITVHDTCDYWWGTWGMAASKRENDFIHQLESKLKKRDRNYICYGINIANWETELNLNVLDLNSLNYVSFGFSQKIDAKDFKIIVIRLGENIKNGIEPEVCEKAFTELIEGIKSVNPSAKLFITGVFWPTYFKEEIIKKIAKSENIPYINIDKFYSPENIQAIGNSVYGNDGSIHYIEHDGVASHPNDAGMKAIAEEIYNTICLDL</sequence>
<dbReference type="RefSeq" id="WP_073046470.1">
    <property type="nucleotide sequence ID" value="NZ_FOLF01000005.1"/>
</dbReference>
<dbReference type="Proteomes" id="UP000184280">
    <property type="component" value="Unassembled WGS sequence"/>
</dbReference>
<evidence type="ECO:0000313" key="2">
    <source>
        <dbReference type="Proteomes" id="UP000184280"/>
    </source>
</evidence>
<protein>
    <recommendedName>
        <fullName evidence="3">Lysophospholipase L1</fullName>
    </recommendedName>
</protein>
<proteinExistence type="predicted"/>
<organism evidence="1 2">
    <name type="scientific">Xylanibacter ruminicola</name>
    <name type="common">Prevotella ruminicola</name>
    <dbReference type="NCBI Taxonomy" id="839"/>
    <lineage>
        <taxon>Bacteria</taxon>
        <taxon>Pseudomonadati</taxon>
        <taxon>Bacteroidota</taxon>
        <taxon>Bacteroidia</taxon>
        <taxon>Bacteroidales</taxon>
        <taxon>Prevotellaceae</taxon>
        <taxon>Xylanibacter</taxon>
    </lineage>
</organism>
<dbReference type="CDD" id="cd00229">
    <property type="entry name" value="SGNH_hydrolase"/>
    <property type="match status" value="1"/>
</dbReference>
<accession>A0A1M7LHK5</accession>
<dbReference type="AlphaFoldDB" id="A0A1M7LHK5"/>
<dbReference type="OrthoDB" id="1091634at2"/>
<reference evidence="1 2" key="1">
    <citation type="submission" date="2016-11" db="EMBL/GenBank/DDBJ databases">
        <authorList>
            <person name="Jaros S."/>
            <person name="Januszkiewicz K."/>
            <person name="Wedrychowicz H."/>
        </authorList>
    </citation>
    <scope>NUCLEOTIDE SEQUENCE [LARGE SCALE GENOMIC DNA]</scope>
    <source>
        <strain evidence="1 2">BPI-34</strain>
    </source>
</reference>
<evidence type="ECO:0000313" key="1">
    <source>
        <dbReference type="EMBL" id="SHM77118.1"/>
    </source>
</evidence>
<dbReference type="GO" id="GO:0016788">
    <property type="term" value="F:hydrolase activity, acting on ester bonds"/>
    <property type="evidence" value="ECO:0007669"/>
    <property type="project" value="UniProtKB-ARBA"/>
</dbReference>
<gene>
    <name evidence="1" type="ORF">SAMN04488494_2568</name>
</gene>
<dbReference type="EMBL" id="FRCJ01000006">
    <property type="protein sequence ID" value="SHM77118.1"/>
    <property type="molecule type" value="Genomic_DNA"/>
</dbReference>
<evidence type="ECO:0008006" key="3">
    <source>
        <dbReference type="Google" id="ProtNLM"/>
    </source>
</evidence>
<dbReference type="PROSITE" id="PS51257">
    <property type="entry name" value="PROKAR_LIPOPROTEIN"/>
    <property type="match status" value="1"/>
</dbReference>